<gene>
    <name evidence="2" type="ORF">FNW12_00530</name>
</gene>
<protein>
    <submittedName>
        <fullName evidence="2">FkbM family methyltransferase</fullName>
    </submittedName>
</protein>
<evidence type="ECO:0000259" key="1">
    <source>
        <dbReference type="Pfam" id="PF05050"/>
    </source>
</evidence>
<dbReference type="PANTHER" id="PTHR36973">
    <property type="entry name" value="SLL1456 PROTEIN-RELATED"/>
    <property type="match status" value="1"/>
</dbReference>
<dbReference type="PANTHER" id="PTHR36973:SF4">
    <property type="entry name" value="NODULATION PROTEIN"/>
    <property type="match status" value="1"/>
</dbReference>
<comment type="caution">
    <text evidence="2">The sequence shown here is derived from an EMBL/GenBank/DDBJ whole genome shotgun (WGS) entry which is preliminary data.</text>
</comment>
<feature type="domain" description="Methyltransferase FkbM" evidence="1">
    <location>
        <begin position="34"/>
        <end position="214"/>
    </location>
</feature>
<reference evidence="2 3" key="1">
    <citation type="submission" date="2019-07" db="EMBL/GenBank/DDBJ databases">
        <title>Novel species of Flavobacterium.</title>
        <authorList>
            <person name="Liu Q."/>
            <person name="Xin Y.-H."/>
        </authorList>
    </citation>
    <scope>NUCLEOTIDE SEQUENCE [LARGE SCALE GENOMIC DNA]</scope>
    <source>
        <strain evidence="2 3">GSP39</strain>
    </source>
</reference>
<keyword evidence="2" id="KW-0489">Methyltransferase</keyword>
<dbReference type="InterPro" id="IPR006342">
    <property type="entry name" value="FkbM_mtfrase"/>
</dbReference>
<dbReference type="Pfam" id="PF05050">
    <property type="entry name" value="Methyltransf_21"/>
    <property type="match status" value="1"/>
</dbReference>
<dbReference type="InterPro" id="IPR053188">
    <property type="entry name" value="FkbM_Methyltransferase"/>
</dbReference>
<dbReference type="GO" id="GO:0032259">
    <property type="term" value="P:methylation"/>
    <property type="evidence" value="ECO:0007669"/>
    <property type="project" value="UniProtKB-KW"/>
</dbReference>
<keyword evidence="3" id="KW-1185">Reference proteome</keyword>
<dbReference type="Proteomes" id="UP000318528">
    <property type="component" value="Unassembled WGS sequence"/>
</dbReference>
<name>A0ABY3CS18_9FLAO</name>
<evidence type="ECO:0000313" key="2">
    <source>
        <dbReference type="EMBL" id="TRX10426.1"/>
    </source>
</evidence>
<dbReference type="InterPro" id="IPR029063">
    <property type="entry name" value="SAM-dependent_MTases_sf"/>
</dbReference>
<dbReference type="RefSeq" id="WP_143385773.1">
    <property type="nucleotide sequence ID" value="NZ_VJZM01000001.1"/>
</dbReference>
<dbReference type="GO" id="GO:0008168">
    <property type="term" value="F:methyltransferase activity"/>
    <property type="evidence" value="ECO:0007669"/>
    <property type="project" value="UniProtKB-KW"/>
</dbReference>
<accession>A0ABY3CS18</accession>
<keyword evidence="2" id="KW-0808">Transferase</keyword>
<proteinExistence type="predicted"/>
<evidence type="ECO:0000313" key="3">
    <source>
        <dbReference type="Proteomes" id="UP000318528"/>
    </source>
</evidence>
<dbReference type="EMBL" id="VJZN01000001">
    <property type="protein sequence ID" value="TRX10426.1"/>
    <property type="molecule type" value="Genomic_DNA"/>
</dbReference>
<dbReference type="SUPFAM" id="SSF53335">
    <property type="entry name" value="S-adenosyl-L-methionine-dependent methyltransferases"/>
    <property type="match status" value="1"/>
</dbReference>
<dbReference type="Gene3D" id="3.40.50.150">
    <property type="entry name" value="Vaccinia Virus protein VP39"/>
    <property type="match status" value="1"/>
</dbReference>
<organism evidence="2 3">
    <name type="scientific">Flavobacterium gawalongense</name>
    <dbReference type="NCBI Taxonomy" id="2594432"/>
    <lineage>
        <taxon>Bacteria</taxon>
        <taxon>Pseudomonadati</taxon>
        <taxon>Bacteroidota</taxon>
        <taxon>Flavobacteriia</taxon>
        <taxon>Flavobacteriales</taxon>
        <taxon>Flavobacteriaceae</taxon>
        <taxon>Flavobacterium</taxon>
    </lineage>
</organism>
<dbReference type="NCBIfam" id="TIGR01444">
    <property type="entry name" value="fkbM_fam"/>
    <property type="match status" value="1"/>
</dbReference>
<sequence>MTIYNRDNYILTDSPLKKDLLKLFKKNDKLTILDIGGCEGEESIRYSRIFPFSSIYIFEPVPENQKLVNENIIKYKAKNIELIPLAVSDEDGFSEFYISSGHPENHPKNLDWDFGNKSSSLLFPESSNNPNWLNFNEKINVQTTTLDNFFINYKIDQIDFVHMDVQGAELKVLIGANDHIRHIKAIWLEVANVELYKSQPLTRNIENFMNSNGFYLIKSKMNGQVGDQFYLNKKYYKTISLFNRRFQLFFKNKVNYF</sequence>